<name>A0A7T7WLA5_9GAMM</name>
<reference evidence="2 3" key="1">
    <citation type="submission" date="2020-08" db="EMBL/GenBank/DDBJ databases">
        <title>Emergence of ISAba1-mediated novel tet(X) in Acinetobacter variabilis from a chicken farm.</title>
        <authorList>
            <person name="Peng K."/>
            <person name="Li R."/>
        </authorList>
    </citation>
    <scope>NUCLEOTIDE SEQUENCE [LARGE SCALE GENOMIC DNA]</scope>
    <source>
        <strain evidence="2 3">XM9F202-2</strain>
    </source>
</reference>
<feature type="signal peptide" evidence="1">
    <location>
        <begin position="1"/>
        <end position="22"/>
    </location>
</feature>
<evidence type="ECO:0000313" key="3">
    <source>
        <dbReference type="Proteomes" id="UP000596079"/>
    </source>
</evidence>
<dbReference type="AlphaFoldDB" id="A0A7T7WLA5"/>
<dbReference type="PROSITE" id="PS51257">
    <property type="entry name" value="PROKAR_LIPOPROTEIN"/>
    <property type="match status" value="1"/>
</dbReference>
<gene>
    <name evidence="2" type="ORF">IAQ69_06925</name>
</gene>
<dbReference type="Proteomes" id="UP000596079">
    <property type="component" value="Chromosome"/>
</dbReference>
<dbReference type="RefSeq" id="WP_180053621.1">
    <property type="nucleotide sequence ID" value="NZ_CP060811.1"/>
</dbReference>
<sequence>MKKLIILPLVALILLGCSQPNTQQEADSKILQDEDLKKFREMVRNALPNSDLVQFHQQEGGCGEVSFRDKSTNEMKHRRFIVVNKNIVLIERRQVDQEYFDLSWRNACRDYFG</sequence>
<evidence type="ECO:0000256" key="1">
    <source>
        <dbReference type="SAM" id="SignalP"/>
    </source>
</evidence>
<dbReference type="EMBL" id="CP060811">
    <property type="protein sequence ID" value="QQN89378.1"/>
    <property type="molecule type" value="Genomic_DNA"/>
</dbReference>
<proteinExistence type="predicted"/>
<organism evidence="2 3">
    <name type="scientific">Acinetobacter variabilis</name>
    <dbReference type="NCBI Taxonomy" id="70346"/>
    <lineage>
        <taxon>Bacteria</taxon>
        <taxon>Pseudomonadati</taxon>
        <taxon>Pseudomonadota</taxon>
        <taxon>Gammaproteobacteria</taxon>
        <taxon>Moraxellales</taxon>
        <taxon>Moraxellaceae</taxon>
        <taxon>Acinetobacter</taxon>
    </lineage>
</organism>
<dbReference type="GeneID" id="89666148"/>
<keyword evidence="1" id="KW-0732">Signal</keyword>
<feature type="chain" id="PRO_5032446182" description="Lipoprotein" evidence="1">
    <location>
        <begin position="23"/>
        <end position="113"/>
    </location>
</feature>
<evidence type="ECO:0000313" key="2">
    <source>
        <dbReference type="EMBL" id="QQN89378.1"/>
    </source>
</evidence>
<evidence type="ECO:0008006" key="4">
    <source>
        <dbReference type="Google" id="ProtNLM"/>
    </source>
</evidence>
<protein>
    <recommendedName>
        <fullName evidence="4">Lipoprotein</fullName>
    </recommendedName>
</protein>
<accession>A0A7T7WLA5</accession>